<dbReference type="InterPro" id="IPR050230">
    <property type="entry name" value="CALM/Myosin/TropC-like"/>
</dbReference>
<dbReference type="SMART" id="SM00054">
    <property type="entry name" value="EFh"/>
    <property type="match status" value="2"/>
</dbReference>
<dbReference type="KEGG" id="mpp:MICPUCDRAFT_14630"/>
<protein>
    <submittedName>
        <fullName evidence="4">Predicted protein</fullName>
    </submittedName>
</protein>
<dbReference type="PROSITE" id="PS00018">
    <property type="entry name" value="EF_HAND_1"/>
    <property type="match status" value="2"/>
</dbReference>
<feature type="domain" description="EF-hand" evidence="3">
    <location>
        <begin position="42"/>
        <end position="77"/>
    </location>
</feature>
<dbReference type="GO" id="GO:0016460">
    <property type="term" value="C:myosin II complex"/>
    <property type="evidence" value="ECO:0007669"/>
    <property type="project" value="TreeGrafter"/>
</dbReference>
<keyword evidence="5" id="KW-1185">Reference proteome</keyword>
<gene>
    <name evidence="4" type="ORF">MICPUCDRAFT_14630</name>
</gene>
<dbReference type="GeneID" id="9682734"/>
<dbReference type="CDD" id="cd00051">
    <property type="entry name" value="EFh"/>
    <property type="match status" value="1"/>
</dbReference>
<evidence type="ECO:0000313" key="5">
    <source>
        <dbReference type="Proteomes" id="UP000001876"/>
    </source>
</evidence>
<accession>C1MLX1</accession>
<reference evidence="4 5" key="1">
    <citation type="journal article" date="2009" name="Science">
        <title>Green evolution and dynamic adaptations revealed by genomes of the marine picoeukaryotes Micromonas.</title>
        <authorList>
            <person name="Worden A.Z."/>
            <person name="Lee J.H."/>
            <person name="Mock T."/>
            <person name="Rouze P."/>
            <person name="Simmons M.P."/>
            <person name="Aerts A.L."/>
            <person name="Allen A.E."/>
            <person name="Cuvelier M.L."/>
            <person name="Derelle E."/>
            <person name="Everett M.V."/>
            <person name="Foulon E."/>
            <person name="Grimwood J."/>
            <person name="Gundlach H."/>
            <person name="Henrissat B."/>
            <person name="Napoli C."/>
            <person name="McDonald S.M."/>
            <person name="Parker M.S."/>
            <person name="Rombauts S."/>
            <person name="Salamov A."/>
            <person name="Von Dassow P."/>
            <person name="Badger J.H."/>
            <person name="Coutinho P.M."/>
            <person name="Demir E."/>
            <person name="Dubchak I."/>
            <person name="Gentemann C."/>
            <person name="Eikrem W."/>
            <person name="Gready J.E."/>
            <person name="John U."/>
            <person name="Lanier W."/>
            <person name="Lindquist E.A."/>
            <person name="Lucas S."/>
            <person name="Mayer K.F."/>
            <person name="Moreau H."/>
            <person name="Not F."/>
            <person name="Otillar R."/>
            <person name="Panaud O."/>
            <person name="Pangilinan J."/>
            <person name="Paulsen I."/>
            <person name="Piegu B."/>
            <person name="Poliakov A."/>
            <person name="Robbens S."/>
            <person name="Schmutz J."/>
            <person name="Toulza E."/>
            <person name="Wyss T."/>
            <person name="Zelensky A."/>
            <person name="Zhou K."/>
            <person name="Armbrust E.V."/>
            <person name="Bhattacharya D."/>
            <person name="Goodenough U.W."/>
            <person name="Van de Peer Y."/>
            <person name="Grigoriev I.V."/>
        </authorList>
    </citation>
    <scope>NUCLEOTIDE SEQUENCE [LARGE SCALE GENOMIC DNA]</scope>
    <source>
        <strain evidence="4 5">CCMP1545</strain>
    </source>
</reference>
<sequence>MFLSDDEISAFREVFSLVDKDGSGEIDAEEVSELMELLGMSADKSTVETMIKEIDADGNGNVDFDEFLLVMAGGQSDGSFTKRDIMRAFREFADKSLPSGFISPTTLEESIVKYSREPVTAQRAQSLVAALRRDPSGNIDYLEKIQALMN</sequence>
<dbReference type="Pfam" id="PF13499">
    <property type="entry name" value="EF-hand_7"/>
    <property type="match status" value="1"/>
</dbReference>
<dbReference type="PANTHER" id="PTHR23048:SF0">
    <property type="entry name" value="CALMODULIN LIKE 3"/>
    <property type="match status" value="1"/>
</dbReference>
<dbReference type="FunFam" id="1.10.238.10:FF:000178">
    <property type="entry name" value="Calmodulin-2 A"/>
    <property type="match status" value="1"/>
</dbReference>
<dbReference type="SUPFAM" id="SSF47473">
    <property type="entry name" value="EF-hand"/>
    <property type="match status" value="1"/>
</dbReference>
<evidence type="ECO:0000259" key="3">
    <source>
        <dbReference type="PROSITE" id="PS50222"/>
    </source>
</evidence>
<dbReference type="PROSITE" id="PS50222">
    <property type="entry name" value="EF_HAND_2"/>
    <property type="match status" value="2"/>
</dbReference>
<dbReference type="InterPro" id="IPR002048">
    <property type="entry name" value="EF_hand_dom"/>
</dbReference>
<keyword evidence="2" id="KW-0106">Calcium</keyword>
<dbReference type="OMA" id="FPQFATM"/>
<evidence type="ECO:0000256" key="1">
    <source>
        <dbReference type="ARBA" id="ARBA00022737"/>
    </source>
</evidence>
<dbReference type="Gene3D" id="1.10.238.10">
    <property type="entry name" value="EF-hand"/>
    <property type="match status" value="1"/>
</dbReference>
<dbReference type="Proteomes" id="UP000001876">
    <property type="component" value="Unassembled WGS sequence"/>
</dbReference>
<evidence type="ECO:0000313" key="4">
    <source>
        <dbReference type="EMBL" id="EEH58482.1"/>
    </source>
</evidence>
<dbReference type="InterPro" id="IPR011992">
    <property type="entry name" value="EF-hand-dom_pair"/>
</dbReference>
<dbReference type="GO" id="GO:0005509">
    <property type="term" value="F:calcium ion binding"/>
    <property type="evidence" value="ECO:0007669"/>
    <property type="project" value="InterPro"/>
</dbReference>
<dbReference type="InterPro" id="IPR018247">
    <property type="entry name" value="EF_Hand_1_Ca_BS"/>
</dbReference>
<evidence type="ECO:0000256" key="2">
    <source>
        <dbReference type="ARBA" id="ARBA00022837"/>
    </source>
</evidence>
<dbReference type="eggNOG" id="KOG0027">
    <property type="taxonomic scope" value="Eukaryota"/>
</dbReference>
<dbReference type="PANTHER" id="PTHR23048">
    <property type="entry name" value="MYOSIN LIGHT CHAIN 1, 3"/>
    <property type="match status" value="1"/>
</dbReference>
<feature type="domain" description="EF-hand" evidence="3">
    <location>
        <begin position="6"/>
        <end position="41"/>
    </location>
</feature>
<proteinExistence type="predicted"/>
<name>C1MLX1_MICPC</name>
<dbReference type="EMBL" id="GG663737">
    <property type="protein sequence ID" value="EEH58482.1"/>
    <property type="molecule type" value="Genomic_DNA"/>
</dbReference>
<organism evidence="5">
    <name type="scientific">Micromonas pusilla (strain CCMP1545)</name>
    <name type="common">Picoplanktonic green alga</name>
    <dbReference type="NCBI Taxonomy" id="564608"/>
    <lineage>
        <taxon>Eukaryota</taxon>
        <taxon>Viridiplantae</taxon>
        <taxon>Chlorophyta</taxon>
        <taxon>Mamiellophyceae</taxon>
        <taxon>Mamiellales</taxon>
        <taxon>Mamiellaceae</taxon>
        <taxon>Micromonas</taxon>
    </lineage>
</organism>
<dbReference type="AlphaFoldDB" id="C1MLX1"/>
<dbReference type="OrthoDB" id="343296at2759"/>
<dbReference type="RefSeq" id="XP_003056837.1">
    <property type="nucleotide sequence ID" value="XM_003056791.1"/>
</dbReference>
<dbReference type="STRING" id="564608.C1MLX1"/>
<keyword evidence="1" id="KW-0677">Repeat</keyword>